<keyword evidence="5" id="KW-1185">Reference proteome</keyword>
<dbReference type="STRING" id="1434701.SAMN05443634_107203"/>
<sequence length="186" mass="20762">MEENNNQNSRRKFIEQTALVSVGLMLLNPLDILAQNVVNSNKIKSKKMSTNIPKISDFPIGEENTAFAKYFIGKSYLAQLTNNKDLSIPLSNVTFEPGCRNNWHTHTGGQLLIVVGGEGLYQERGKPARRLKAGDIVEIAPNVEHWHGATAESWFSHLATNGNPQTNQNTWLEAVSDEEFNEANKK</sequence>
<protein>
    <submittedName>
        <fullName evidence="3">Cupin domain protein</fullName>
    </submittedName>
</protein>
<dbReference type="Proteomes" id="UP000650994">
    <property type="component" value="Unassembled WGS sequence"/>
</dbReference>
<reference evidence="5" key="4">
    <citation type="journal article" date="2019" name="Int. J. Syst. Evol. Microbiol.">
        <title>The Global Catalogue of Microorganisms (GCM) 10K type strain sequencing project: providing services to taxonomists for standard genome sequencing and annotation.</title>
        <authorList>
            <consortium name="The Broad Institute Genomics Platform"/>
            <consortium name="The Broad Institute Genome Sequencing Center for Infectious Disease"/>
            <person name="Wu L."/>
            <person name="Ma J."/>
        </authorList>
    </citation>
    <scope>NUCLEOTIDE SEQUENCE [LARGE SCALE GENOMIC DNA]</scope>
    <source>
        <strain evidence="5">CGMCC 1.12707</strain>
    </source>
</reference>
<dbReference type="EMBL" id="FRBH01000007">
    <property type="protein sequence ID" value="SHL26553.1"/>
    <property type="molecule type" value="Genomic_DNA"/>
</dbReference>
<dbReference type="AlphaFoldDB" id="A0A1M6Z825"/>
<dbReference type="Proteomes" id="UP000184120">
    <property type="component" value="Unassembled WGS sequence"/>
</dbReference>
<dbReference type="InterPro" id="IPR047263">
    <property type="entry name" value="HNL-like_cupin"/>
</dbReference>
<feature type="domain" description="Cupin type-2" evidence="1">
    <location>
        <begin position="93"/>
        <end position="151"/>
    </location>
</feature>
<name>A0A1M6Z825_9FLAO</name>
<dbReference type="Gene3D" id="2.60.120.10">
    <property type="entry name" value="Jelly Rolls"/>
    <property type="match status" value="1"/>
</dbReference>
<organism evidence="3 4">
    <name type="scientific">Chishuiella changwenlii</name>
    <dbReference type="NCBI Taxonomy" id="1434701"/>
    <lineage>
        <taxon>Bacteria</taxon>
        <taxon>Pseudomonadati</taxon>
        <taxon>Bacteroidota</taxon>
        <taxon>Flavobacteriia</taxon>
        <taxon>Flavobacteriales</taxon>
        <taxon>Weeksellaceae</taxon>
        <taxon>Chishuiella</taxon>
    </lineage>
</organism>
<dbReference type="InterPro" id="IPR014710">
    <property type="entry name" value="RmlC-like_jellyroll"/>
</dbReference>
<evidence type="ECO:0000313" key="5">
    <source>
        <dbReference type="Proteomes" id="UP000650994"/>
    </source>
</evidence>
<dbReference type="InterPro" id="IPR011051">
    <property type="entry name" value="RmlC_Cupin_sf"/>
</dbReference>
<dbReference type="RefSeq" id="WP_221405195.1">
    <property type="nucleotide sequence ID" value="NZ_BMFL01000001.1"/>
</dbReference>
<proteinExistence type="predicted"/>
<reference evidence="2" key="5">
    <citation type="submission" date="2024-05" db="EMBL/GenBank/DDBJ databases">
        <authorList>
            <person name="Sun Q."/>
            <person name="Zhou Y."/>
        </authorList>
    </citation>
    <scope>NUCLEOTIDE SEQUENCE</scope>
    <source>
        <strain evidence="2">CGMCC 1.12707</strain>
    </source>
</reference>
<reference evidence="2" key="1">
    <citation type="journal article" date="2014" name="Int. J. Syst. Evol. Microbiol.">
        <title>Complete genome of a new Firmicutes species belonging to the dominant human colonic microbiota ('Ruminococcus bicirculans') reveals two chromosomes and a selective capacity to utilize plant glucans.</title>
        <authorList>
            <consortium name="NISC Comparative Sequencing Program"/>
            <person name="Wegmann U."/>
            <person name="Louis P."/>
            <person name="Goesmann A."/>
            <person name="Henrissat B."/>
            <person name="Duncan S.H."/>
            <person name="Flint H.J."/>
        </authorList>
    </citation>
    <scope>NUCLEOTIDE SEQUENCE</scope>
    <source>
        <strain evidence="2">CGMCC 1.12707</strain>
    </source>
</reference>
<gene>
    <name evidence="2" type="ORF">GCM10010984_00860</name>
    <name evidence="3" type="ORF">SAMN05443634_107203</name>
</gene>
<dbReference type="SUPFAM" id="SSF51182">
    <property type="entry name" value="RmlC-like cupins"/>
    <property type="match status" value="1"/>
</dbReference>
<dbReference type="CDD" id="cd02233">
    <property type="entry name" value="cupin_HNL-like"/>
    <property type="match status" value="1"/>
</dbReference>
<reference evidence="3" key="3">
    <citation type="submission" date="2016-11" db="EMBL/GenBank/DDBJ databases">
        <authorList>
            <person name="Jaros S."/>
            <person name="Januszkiewicz K."/>
            <person name="Wedrychowicz H."/>
        </authorList>
    </citation>
    <scope>NUCLEOTIDE SEQUENCE [LARGE SCALE GENOMIC DNA]</scope>
    <source>
        <strain evidence="3">DSM 27989</strain>
    </source>
</reference>
<evidence type="ECO:0000313" key="4">
    <source>
        <dbReference type="Proteomes" id="UP000184120"/>
    </source>
</evidence>
<evidence type="ECO:0000259" key="1">
    <source>
        <dbReference type="Pfam" id="PF07883"/>
    </source>
</evidence>
<accession>A0A1M6Z825</accession>
<evidence type="ECO:0000313" key="2">
    <source>
        <dbReference type="EMBL" id="GGE86892.1"/>
    </source>
</evidence>
<dbReference type="EMBL" id="BMFL01000001">
    <property type="protein sequence ID" value="GGE86892.1"/>
    <property type="molecule type" value="Genomic_DNA"/>
</dbReference>
<dbReference type="InterPro" id="IPR013096">
    <property type="entry name" value="Cupin_2"/>
</dbReference>
<dbReference type="PANTHER" id="PTHR43698">
    <property type="entry name" value="RIBD C-TERMINAL DOMAIN CONTAINING PROTEIN"/>
    <property type="match status" value="1"/>
</dbReference>
<dbReference type="Pfam" id="PF07883">
    <property type="entry name" value="Cupin_2"/>
    <property type="match status" value="1"/>
</dbReference>
<reference evidence="4" key="2">
    <citation type="submission" date="2016-11" db="EMBL/GenBank/DDBJ databases">
        <authorList>
            <person name="Varghese N."/>
            <person name="Submissions S."/>
        </authorList>
    </citation>
    <scope>NUCLEOTIDE SEQUENCE [LARGE SCALE GENOMIC DNA]</scope>
    <source>
        <strain evidence="4">DSM 27989</strain>
    </source>
</reference>
<dbReference type="PANTHER" id="PTHR43698:SF1">
    <property type="entry name" value="BLL4564 PROTEIN"/>
    <property type="match status" value="1"/>
</dbReference>
<evidence type="ECO:0000313" key="3">
    <source>
        <dbReference type="EMBL" id="SHL26553.1"/>
    </source>
</evidence>